<proteinExistence type="inferred from homology"/>
<comment type="similarity">
    <text evidence="3">Belongs to the gas vesicle GvpF/GvpL family.</text>
</comment>
<dbReference type="Proteomes" id="UP000715441">
    <property type="component" value="Unassembled WGS sequence"/>
</dbReference>
<dbReference type="PANTHER" id="PTHR36852:SF1">
    <property type="entry name" value="PROTEIN GVPL 2"/>
    <property type="match status" value="1"/>
</dbReference>
<dbReference type="EMBL" id="JAAXLS010000003">
    <property type="protein sequence ID" value="NKQ52841.1"/>
    <property type="molecule type" value="Genomic_DNA"/>
</dbReference>
<sequence length="253" mass="27769">MSEDRGIWLYTVTGRPVSTPPHGVSGEMPRLVEAAGLVAVVGDVPLDGFGEDALYRNLEDLDWLSGVARAHDAVIATVAADGPVVPIRLATVYRDDDRVRAMLEQRAADFHRALRRVTGRTEWGVKMFAVPRPEPDPAEAGSSRRGAGTAYLARRRAALAWREEHEQHMAEQADRVHLGLATLAAATRAHPLQNRALAGEHARMVRNLAYLVDDKLKQVFTEAVTACEESNDAIHIQLTGPWPPYSFAALEDQ</sequence>
<comment type="subcellular location">
    <subcellularLocation>
        <location evidence="2">Gas vesicle</location>
    </subcellularLocation>
</comment>
<dbReference type="Pfam" id="PF06386">
    <property type="entry name" value="GvpL_GvpF"/>
    <property type="match status" value="1"/>
</dbReference>
<evidence type="ECO:0000256" key="3">
    <source>
        <dbReference type="ARBA" id="ARBA00035643"/>
    </source>
</evidence>
<protein>
    <submittedName>
        <fullName evidence="4">GvpL/GvpF family gas vesicle protein</fullName>
    </submittedName>
</protein>
<keyword evidence="5" id="KW-1185">Reference proteome</keyword>
<dbReference type="InterPro" id="IPR009430">
    <property type="entry name" value="GvpL/GvpF"/>
</dbReference>
<evidence type="ECO:0000313" key="5">
    <source>
        <dbReference type="Proteomes" id="UP000715441"/>
    </source>
</evidence>
<organism evidence="4 5">
    <name type="scientific">Amycolatopsis acididurans</name>
    <dbReference type="NCBI Taxonomy" id="2724524"/>
    <lineage>
        <taxon>Bacteria</taxon>
        <taxon>Bacillati</taxon>
        <taxon>Actinomycetota</taxon>
        <taxon>Actinomycetes</taxon>
        <taxon>Pseudonocardiales</taxon>
        <taxon>Pseudonocardiaceae</taxon>
        <taxon>Amycolatopsis</taxon>
    </lineage>
</organism>
<keyword evidence="1" id="KW-0304">Gas vesicle</keyword>
<accession>A0ABX1J0C3</accession>
<evidence type="ECO:0000256" key="1">
    <source>
        <dbReference type="ARBA" id="ARBA00022987"/>
    </source>
</evidence>
<comment type="caution">
    <text evidence="4">The sequence shown here is derived from an EMBL/GenBank/DDBJ whole genome shotgun (WGS) entry which is preliminary data.</text>
</comment>
<gene>
    <name evidence="4" type="ORF">HFP15_08095</name>
</gene>
<evidence type="ECO:0000313" key="4">
    <source>
        <dbReference type="EMBL" id="NKQ52841.1"/>
    </source>
</evidence>
<name>A0ABX1J0C3_9PSEU</name>
<dbReference type="PANTHER" id="PTHR36852">
    <property type="entry name" value="PROTEIN GVPL 2"/>
    <property type="match status" value="1"/>
</dbReference>
<evidence type="ECO:0000256" key="2">
    <source>
        <dbReference type="ARBA" id="ARBA00035108"/>
    </source>
</evidence>
<dbReference type="RefSeq" id="WP_168513084.1">
    <property type="nucleotide sequence ID" value="NZ_JAAXLS010000003.1"/>
</dbReference>
<reference evidence="4 5" key="1">
    <citation type="submission" date="2020-04" db="EMBL/GenBank/DDBJ databases">
        <title>Novel species.</title>
        <authorList>
            <person name="Teo W.F.A."/>
            <person name="Lipun K."/>
            <person name="Srisuk N."/>
            <person name="Duangmal K."/>
        </authorList>
    </citation>
    <scope>NUCLEOTIDE SEQUENCE [LARGE SCALE GENOMIC DNA]</scope>
    <source>
        <strain evidence="4 5">K13G38</strain>
    </source>
</reference>